<dbReference type="InterPro" id="IPR038573">
    <property type="entry name" value="BrnT_sf"/>
</dbReference>
<dbReference type="InterPro" id="IPR007460">
    <property type="entry name" value="BrnT_toxin"/>
</dbReference>
<name>A0A4V2KTS2_9HYPH</name>
<dbReference type="EMBL" id="SJFN01000011">
    <property type="protein sequence ID" value="TBW38467.1"/>
    <property type="molecule type" value="Genomic_DNA"/>
</dbReference>
<dbReference type="Gene3D" id="3.10.450.530">
    <property type="entry name" value="Ribonuclease toxin, BrnT, of type II toxin-antitoxin system"/>
    <property type="match status" value="1"/>
</dbReference>
<evidence type="ECO:0000313" key="1">
    <source>
        <dbReference type="EMBL" id="TBW38467.1"/>
    </source>
</evidence>
<reference evidence="1 2" key="1">
    <citation type="submission" date="2019-02" db="EMBL/GenBank/DDBJ databases">
        <title>Siculibacillus lacustris gen. nov., sp. nov., a new rosette-forming bacterium isolated from a freshwater crater lake (Lake St. Ana, Romania).</title>
        <authorList>
            <person name="Felfoldi T."/>
            <person name="Marton Z."/>
            <person name="Szabo A."/>
            <person name="Mentes A."/>
            <person name="Boka K."/>
            <person name="Marialigeti K."/>
            <person name="Mathe I."/>
            <person name="Koncz M."/>
            <person name="Schumann P."/>
            <person name="Toth E."/>
        </authorList>
    </citation>
    <scope>NUCLEOTIDE SEQUENCE [LARGE SCALE GENOMIC DNA]</scope>
    <source>
        <strain evidence="1 2">SA-279</strain>
    </source>
</reference>
<keyword evidence="2" id="KW-1185">Reference proteome</keyword>
<sequence>MEITWDPAKRDATLAERGLDFADAALVFDGVHFDIPDRRFDYGEVRIATFGFLRLRMVSVVWTARGESRRIISMRYANDRERRRFEEALRRMGGS</sequence>
<proteinExistence type="predicted"/>
<dbReference type="RefSeq" id="WP_131308714.1">
    <property type="nucleotide sequence ID" value="NZ_SJFN01000011.1"/>
</dbReference>
<comment type="caution">
    <text evidence="1">The sequence shown here is derived from an EMBL/GenBank/DDBJ whole genome shotgun (WGS) entry which is preliminary data.</text>
</comment>
<dbReference type="Proteomes" id="UP000292781">
    <property type="component" value="Unassembled WGS sequence"/>
</dbReference>
<accession>A0A4V2KTS2</accession>
<dbReference type="OrthoDB" id="839663at2"/>
<gene>
    <name evidence="1" type="ORF">EYW49_09370</name>
</gene>
<dbReference type="AlphaFoldDB" id="A0A4V2KTS2"/>
<protein>
    <submittedName>
        <fullName evidence="1">BrnT family toxin</fullName>
    </submittedName>
</protein>
<organism evidence="1 2">
    <name type="scientific">Siculibacillus lacustris</name>
    <dbReference type="NCBI Taxonomy" id="1549641"/>
    <lineage>
        <taxon>Bacteria</taxon>
        <taxon>Pseudomonadati</taxon>
        <taxon>Pseudomonadota</taxon>
        <taxon>Alphaproteobacteria</taxon>
        <taxon>Hyphomicrobiales</taxon>
        <taxon>Ancalomicrobiaceae</taxon>
        <taxon>Siculibacillus</taxon>
    </lineage>
</organism>
<evidence type="ECO:0000313" key="2">
    <source>
        <dbReference type="Proteomes" id="UP000292781"/>
    </source>
</evidence>
<dbReference type="Pfam" id="PF04365">
    <property type="entry name" value="BrnT_toxin"/>
    <property type="match status" value="1"/>
</dbReference>